<sequence>MLLHEKYNRLAVNANFWITGLLMLLTLTCLGQKGTYLIASGQFDLDKIKTMKSMQEHIQFVSMEHESDVVKQLQANGFSLMSKGVISAAGITNERLRCYVAQRGNNIVIVFRGTKSVGNLGQTIINTVLTDANIEQVKPSFITSNSVAPVSSYRNSNVHKGFDEAYKRLRRDIHNAIQEAPGSSNIFIFGHSLGGALASLCALDIAVNQNRRFASITHIVSGSPRVGDETFRAYFERAVKNNLRLVINSDPVPSVPNFIGVRAANKYHHAGNLLVLGKQDAAIVFDNIDVNPNIRHFPNHNNELYLEVVDKFLKKAINTPSVYGRGSRIIEDIANKERALANRRF</sequence>
<dbReference type="InterPro" id="IPR051218">
    <property type="entry name" value="Sec_MonoDiacylglyc_Lipase"/>
</dbReference>
<feature type="domain" description="Fungal lipase-type" evidence="1">
    <location>
        <begin position="108"/>
        <end position="257"/>
    </location>
</feature>
<dbReference type="CDD" id="cd00519">
    <property type="entry name" value="Lipase_3"/>
    <property type="match status" value="1"/>
</dbReference>
<evidence type="ECO:0000313" key="3">
    <source>
        <dbReference type="Proteomes" id="UP001165430"/>
    </source>
</evidence>
<dbReference type="PANTHER" id="PTHR45856">
    <property type="entry name" value="ALPHA/BETA-HYDROLASES SUPERFAMILY PROTEIN"/>
    <property type="match status" value="1"/>
</dbReference>
<dbReference type="EMBL" id="JAKZGO010000002">
    <property type="protein sequence ID" value="MCH7412439.1"/>
    <property type="molecule type" value="Genomic_DNA"/>
</dbReference>
<dbReference type="Gene3D" id="3.40.50.1820">
    <property type="entry name" value="alpha/beta hydrolase"/>
    <property type="match status" value="1"/>
</dbReference>
<dbReference type="Proteomes" id="UP001165430">
    <property type="component" value="Unassembled WGS sequence"/>
</dbReference>
<dbReference type="SUPFAM" id="SSF53474">
    <property type="entry name" value="alpha/beta-Hydrolases"/>
    <property type="match status" value="1"/>
</dbReference>
<comment type="caution">
    <text evidence="2">The sequence shown here is derived from an EMBL/GenBank/DDBJ whole genome shotgun (WGS) entry which is preliminary data.</text>
</comment>
<dbReference type="Pfam" id="PF01764">
    <property type="entry name" value="Lipase_3"/>
    <property type="match status" value="1"/>
</dbReference>
<evidence type="ECO:0000259" key="1">
    <source>
        <dbReference type="Pfam" id="PF01764"/>
    </source>
</evidence>
<gene>
    <name evidence="2" type="ORF">MM213_03005</name>
</gene>
<dbReference type="InterPro" id="IPR002921">
    <property type="entry name" value="Fungal_lipase-type"/>
</dbReference>
<keyword evidence="3" id="KW-1185">Reference proteome</keyword>
<accession>A0ABS9V7P3</accession>
<proteinExistence type="predicted"/>
<organism evidence="2 3">
    <name type="scientific">Belliella alkalica</name>
    <dbReference type="NCBI Taxonomy" id="1730871"/>
    <lineage>
        <taxon>Bacteria</taxon>
        <taxon>Pseudomonadati</taxon>
        <taxon>Bacteroidota</taxon>
        <taxon>Cytophagia</taxon>
        <taxon>Cytophagales</taxon>
        <taxon>Cyclobacteriaceae</taxon>
        <taxon>Belliella</taxon>
    </lineage>
</organism>
<evidence type="ECO:0000313" key="2">
    <source>
        <dbReference type="EMBL" id="MCH7412439.1"/>
    </source>
</evidence>
<dbReference type="InterPro" id="IPR029058">
    <property type="entry name" value="AB_hydrolase_fold"/>
</dbReference>
<protein>
    <submittedName>
        <fullName evidence="2">Lipase family protein</fullName>
    </submittedName>
</protein>
<reference evidence="2" key="1">
    <citation type="submission" date="2022-03" db="EMBL/GenBank/DDBJ databases">
        <title>De novo assembled genomes of Belliella spp. (Cyclobacteriaceae) strains.</title>
        <authorList>
            <person name="Szabo A."/>
            <person name="Korponai K."/>
            <person name="Felfoldi T."/>
        </authorList>
    </citation>
    <scope>NUCLEOTIDE SEQUENCE</scope>
    <source>
        <strain evidence="2">DSM 111903</strain>
    </source>
</reference>
<dbReference type="RefSeq" id="WP_241410021.1">
    <property type="nucleotide sequence ID" value="NZ_JAKZGO010000002.1"/>
</dbReference>
<dbReference type="PANTHER" id="PTHR45856:SF24">
    <property type="entry name" value="FUNGAL LIPASE-LIKE DOMAIN-CONTAINING PROTEIN"/>
    <property type="match status" value="1"/>
</dbReference>
<name>A0ABS9V7P3_9BACT</name>